<dbReference type="EMBL" id="OGTP01000022">
    <property type="protein sequence ID" value="SPB17691.1"/>
    <property type="molecule type" value="Genomic_DNA"/>
</dbReference>
<dbReference type="Gene3D" id="3.90.25.10">
    <property type="entry name" value="UDP-galactose 4-epimerase, domain 1"/>
    <property type="match status" value="1"/>
</dbReference>
<dbReference type="InterPro" id="IPR036291">
    <property type="entry name" value="NAD(P)-bd_dom_sf"/>
</dbReference>
<evidence type="ECO:0000313" key="3">
    <source>
        <dbReference type="Proteomes" id="UP000238169"/>
    </source>
</evidence>
<dbReference type="InterPro" id="IPR051604">
    <property type="entry name" value="Ergot_Alk_Oxidoreductase"/>
</dbReference>
<evidence type="ECO:0000313" key="2">
    <source>
        <dbReference type="EMBL" id="SPB17691.1"/>
    </source>
</evidence>
<dbReference type="SUPFAM" id="SSF51735">
    <property type="entry name" value="NAD(P)-binding Rossmann-fold domains"/>
    <property type="match status" value="1"/>
</dbReference>
<dbReference type="PANTHER" id="PTHR43162:SF1">
    <property type="entry name" value="PRESTALK A DIFFERENTIATION PROTEIN A"/>
    <property type="match status" value="1"/>
</dbReference>
<dbReference type="OrthoDB" id="8945220at2"/>
<protein>
    <submittedName>
        <fullName evidence="2">NmrA family transcriptional regulator</fullName>
    </submittedName>
</protein>
<dbReference type="InterPro" id="IPR008030">
    <property type="entry name" value="NmrA-like"/>
</dbReference>
<dbReference type="Proteomes" id="UP000238169">
    <property type="component" value="Unassembled WGS sequence"/>
</dbReference>
<name>A0A2U3IC41_9BURK</name>
<dbReference type="Gene3D" id="3.40.50.720">
    <property type="entry name" value="NAD(P)-binding Rossmann-like Domain"/>
    <property type="match status" value="1"/>
</dbReference>
<accession>A0A2U3IC41</accession>
<feature type="domain" description="NmrA-like" evidence="1">
    <location>
        <begin position="3"/>
        <end position="268"/>
    </location>
</feature>
<dbReference type="AlphaFoldDB" id="A0A2U3IC41"/>
<dbReference type="PANTHER" id="PTHR43162">
    <property type="match status" value="1"/>
</dbReference>
<keyword evidence="3" id="KW-1185">Reference proteome</keyword>
<dbReference type="Pfam" id="PF05368">
    <property type="entry name" value="NmrA"/>
    <property type="match status" value="1"/>
</dbReference>
<organism evidence="2 3">
    <name type="scientific">Caballeronia novacaledonica</name>
    <dbReference type="NCBI Taxonomy" id="1544861"/>
    <lineage>
        <taxon>Bacteria</taxon>
        <taxon>Pseudomonadati</taxon>
        <taxon>Pseudomonadota</taxon>
        <taxon>Betaproteobacteria</taxon>
        <taxon>Burkholderiales</taxon>
        <taxon>Burkholderiaceae</taxon>
        <taxon>Caballeronia</taxon>
    </lineage>
</organism>
<proteinExistence type="predicted"/>
<sequence length="295" mass="31327">MHVIFGAAGKAGRATAMALRRAALPVRAVVRDAAQGDALAKMGCEIAVADLHDVDALSRALDGAHAVQMLIPLPRDDPRPADTMRSTIDIAARALAAHRDAHVLALSDYGAELDTDTGITMLFHHFEAALRDASAKLTLLRSAEHMQNWMRVLPVALSSGVLPSFHDPVDKRFPTISAGDVGVVSARLLSETSHVEGTRIVSVEGPSRVSAIDVAQSISDASGRPVKALALPRDQWAATLARGGLSDQHARLIIELFDAHNAGRIDVEEGVGERAFGTTKLRRAVEEMVAGIEVS</sequence>
<gene>
    <name evidence="2" type="ORF">NOV72_04896</name>
</gene>
<evidence type="ECO:0000259" key="1">
    <source>
        <dbReference type="Pfam" id="PF05368"/>
    </source>
</evidence>
<reference evidence="3" key="1">
    <citation type="submission" date="2018-01" db="EMBL/GenBank/DDBJ databases">
        <authorList>
            <person name="Peeters C."/>
        </authorList>
    </citation>
    <scope>NUCLEOTIDE SEQUENCE [LARGE SCALE GENOMIC DNA]</scope>
</reference>
<dbReference type="RefSeq" id="WP_106857191.1">
    <property type="nucleotide sequence ID" value="NZ_OGTP01000022.1"/>
</dbReference>